<sequence length="827" mass="88865">MSGPEDGQHAEAREARDLAAASLRRTLAELRVDPRRGLSHAEVQARRGTYGYNEVIEKKRHPALALLAKFWGASAWMLELVIVFSAALGKYADVAVVSGLLVVNAIVGFVQERRATGIVESLRTRLQVRARALRDADWRIISARELVPGDIVRLRSGDIAPADVELLDGTLRVDQSVLTGETAEVERVVGEVLASGSVVRQGEGNGIVLATGARTSFGRTAELVRMARPRLHIEAVVASLVHRLLIIVGTLLGVVLVLAFVRGELRLDLAPLALVLLMSAIPVALPVMFTVSTALGSRHLAEHGVLVVRLSAVEDAATMDVLCVDKTGTITMNRLNVAGVSPWGGATESDVLAAGALASQEANQDPIDLAFLTAAKDRRLFDATSAPTVVSFAPFDAQRRRTEAVVEVDGRRLRVMKGAVRTIARECGIEADALDTLAARVRDAAQRGHRTLAVARGPEDGPVELLGLVSLYDPPRPDARQWIATLRDFGVTVKMVTGDALEVASELAREVGLKEIRRPGELRAANADVASAVLAADGFAEVYPEDKYMIVARMQAAGHVTGMTGDGVNDTPALRQAEVGIAVSTATDVAKAAASVVLTEPGLIDIIALVDEGRRTYQRILTWIINKISWTILVASFVAVAYVVTGEFVISAFAMLLLVFMTDFAKIALATDRVRPSRAPETWKIGGFVAMSVTVGVMMVAESLGLLYVAWSHFGLAVDDRAVATFSLQLLLFFAVFSLLSARERRRFWASAPSMPLLAALAADVALGAALPFAGLPALLPTMVAEPLRLRLRGRDVPSRQRLRQGLLPRSVRQSSIVELGDPPRWR</sequence>
<evidence type="ECO:0000256" key="3">
    <source>
        <dbReference type="ARBA" id="ARBA00022553"/>
    </source>
</evidence>
<dbReference type="Pfam" id="PF00690">
    <property type="entry name" value="Cation_ATPase_N"/>
    <property type="match status" value="1"/>
</dbReference>
<feature type="transmembrane region" description="Helical" evidence="12">
    <location>
        <begin position="624"/>
        <end position="644"/>
    </location>
</feature>
<keyword evidence="6" id="KW-0547">Nucleotide-binding</keyword>
<dbReference type="GO" id="GO:0046872">
    <property type="term" value="F:metal ion binding"/>
    <property type="evidence" value="ECO:0007669"/>
    <property type="project" value="UniProtKB-KW"/>
</dbReference>
<evidence type="ECO:0000259" key="13">
    <source>
        <dbReference type="SMART" id="SM00831"/>
    </source>
</evidence>
<dbReference type="GO" id="GO:0008553">
    <property type="term" value="F:P-type proton-exporting transporter activity"/>
    <property type="evidence" value="ECO:0007669"/>
    <property type="project" value="InterPro"/>
</dbReference>
<protein>
    <submittedName>
        <fullName evidence="14">Plasma-membrane proton-efflux P-type ATPase</fullName>
    </submittedName>
</protein>
<dbReference type="Gene3D" id="3.40.50.1000">
    <property type="entry name" value="HAD superfamily/HAD-like"/>
    <property type="match status" value="1"/>
</dbReference>
<evidence type="ECO:0000256" key="8">
    <source>
        <dbReference type="ARBA" id="ARBA00022842"/>
    </source>
</evidence>
<dbReference type="Pfam" id="PF00702">
    <property type="entry name" value="Hydrolase"/>
    <property type="match status" value="1"/>
</dbReference>
<dbReference type="InterPro" id="IPR008250">
    <property type="entry name" value="ATPase_P-typ_transduc_dom_A_sf"/>
</dbReference>
<comment type="subcellular location">
    <subcellularLocation>
        <location evidence="1">Membrane</location>
        <topology evidence="1">Multi-pass membrane protein</topology>
    </subcellularLocation>
</comment>
<dbReference type="InterPro" id="IPR023298">
    <property type="entry name" value="ATPase_P-typ_TM_dom_sf"/>
</dbReference>
<dbReference type="NCBIfam" id="TIGR01647">
    <property type="entry name" value="ATPase-IIIA_H"/>
    <property type="match status" value="1"/>
</dbReference>
<keyword evidence="5" id="KW-0479">Metal-binding</keyword>
<dbReference type="EMBL" id="JAPNKE010000002">
    <property type="protein sequence ID" value="MCY1009805.1"/>
    <property type="molecule type" value="Genomic_DNA"/>
</dbReference>
<dbReference type="InterPro" id="IPR023214">
    <property type="entry name" value="HAD_sf"/>
</dbReference>
<feature type="transmembrane region" description="Helical" evidence="12">
    <location>
        <begin position="754"/>
        <end position="780"/>
    </location>
</feature>
<evidence type="ECO:0000256" key="12">
    <source>
        <dbReference type="SAM" id="Phobius"/>
    </source>
</evidence>
<keyword evidence="4 12" id="KW-0812">Transmembrane</keyword>
<dbReference type="Proteomes" id="UP001150924">
    <property type="component" value="Unassembled WGS sequence"/>
</dbReference>
<dbReference type="PANTHER" id="PTHR42861">
    <property type="entry name" value="CALCIUM-TRANSPORTING ATPASE"/>
    <property type="match status" value="1"/>
</dbReference>
<evidence type="ECO:0000256" key="2">
    <source>
        <dbReference type="ARBA" id="ARBA00008804"/>
    </source>
</evidence>
<feature type="transmembrane region" description="Helical" evidence="12">
    <location>
        <begin position="689"/>
        <end position="711"/>
    </location>
</feature>
<keyword evidence="10 12" id="KW-1133">Transmembrane helix</keyword>
<feature type="transmembrane region" description="Helical" evidence="12">
    <location>
        <begin position="66"/>
        <end position="88"/>
    </location>
</feature>
<accession>A0A9X3J086</accession>
<evidence type="ECO:0000313" key="14">
    <source>
        <dbReference type="EMBL" id="MCY1009805.1"/>
    </source>
</evidence>
<evidence type="ECO:0000256" key="1">
    <source>
        <dbReference type="ARBA" id="ARBA00004141"/>
    </source>
</evidence>
<evidence type="ECO:0000256" key="11">
    <source>
        <dbReference type="ARBA" id="ARBA00023136"/>
    </source>
</evidence>
<dbReference type="SFLD" id="SFLDF00027">
    <property type="entry name" value="p-type_atpase"/>
    <property type="match status" value="1"/>
</dbReference>
<dbReference type="SUPFAM" id="SSF56784">
    <property type="entry name" value="HAD-like"/>
    <property type="match status" value="1"/>
</dbReference>
<dbReference type="SFLD" id="SFLDG00002">
    <property type="entry name" value="C1.7:_P-type_atpase_like"/>
    <property type="match status" value="1"/>
</dbReference>
<dbReference type="Gene3D" id="3.40.1110.10">
    <property type="entry name" value="Calcium-transporting ATPase, cytoplasmic domain N"/>
    <property type="match status" value="1"/>
</dbReference>
<name>A0A9X3J086_9BACT</name>
<evidence type="ECO:0000256" key="10">
    <source>
        <dbReference type="ARBA" id="ARBA00022989"/>
    </source>
</evidence>
<dbReference type="Pfam" id="PF00122">
    <property type="entry name" value="E1-E2_ATPase"/>
    <property type="match status" value="1"/>
</dbReference>
<dbReference type="SFLD" id="SFLDS00003">
    <property type="entry name" value="Haloacid_Dehalogenase"/>
    <property type="match status" value="1"/>
</dbReference>
<evidence type="ECO:0000256" key="7">
    <source>
        <dbReference type="ARBA" id="ARBA00022840"/>
    </source>
</evidence>
<dbReference type="RefSeq" id="WP_267772515.1">
    <property type="nucleotide sequence ID" value="NZ_JAPNKE010000002.1"/>
</dbReference>
<dbReference type="InterPro" id="IPR044492">
    <property type="entry name" value="P_typ_ATPase_HD_dom"/>
</dbReference>
<keyword evidence="3" id="KW-0597">Phosphoprotein</keyword>
<comment type="similarity">
    <text evidence="2">Belongs to the cation transport ATPase (P-type) (TC 3.A.3) family. Type IIIA subfamily.</text>
</comment>
<dbReference type="InterPro" id="IPR023299">
    <property type="entry name" value="ATPase_P-typ_cyto_dom_N"/>
</dbReference>
<proteinExistence type="inferred from homology"/>
<evidence type="ECO:0000256" key="6">
    <source>
        <dbReference type="ARBA" id="ARBA00022741"/>
    </source>
</evidence>
<dbReference type="FunFam" id="3.40.50.1000:FF:000211">
    <property type="entry name" value="Plasma membrane ATPase"/>
    <property type="match status" value="1"/>
</dbReference>
<organism evidence="14 15">
    <name type="scientific">Nannocystis pusilla</name>
    <dbReference type="NCBI Taxonomy" id="889268"/>
    <lineage>
        <taxon>Bacteria</taxon>
        <taxon>Pseudomonadati</taxon>
        <taxon>Myxococcota</taxon>
        <taxon>Polyangia</taxon>
        <taxon>Nannocystales</taxon>
        <taxon>Nannocystaceae</taxon>
        <taxon>Nannocystis</taxon>
    </lineage>
</organism>
<dbReference type="GO" id="GO:0005524">
    <property type="term" value="F:ATP binding"/>
    <property type="evidence" value="ECO:0007669"/>
    <property type="project" value="UniProtKB-KW"/>
</dbReference>
<dbReference type="GO" id="GO:0120029">
    <property type="term" value="P:proton export across plasma membrane"/>
    <property type="evidence" value="ECO:0007669"/>
    <property type="project" value="InterPro"/>
</dbReference>
<dbReference type="FunFam" id="2.70.150.10:FF:000042">
    <property type="entry name" value="Plasma membrane ATPase"/>
    <property type="match status" value="1"/>
</dbReference>
<evidence type="ECO:0000256" key="9">
    <source>
        <dbReference type="ARBA" id="ARBA00022967"/>
    </source>
</evidence>
<dbReference type="InterPro" id="IPR001757">
    <property type="entry name" value="P_typ_ATPase"/>
</dbReference>
<dbReference type="PRINTS" id="PR00120">
    <property type="entry name" value="HATPASE"/>
</dbReference>
<dbReference type="InterPro" id="IPR018303">
    <property type="entry name" value="ATPase_P-typ_P_site"/>
</dbReference>
<dbReference type="GO" id="GO:0016020">
    <property type="term" value="C:membrane"/>
    <property type="evidence" value="ECO:0007669"/>
    <property type="project" value="UniProtKB-SubCell"/>
</dbReference>
<dbReference type="InterPro" id="IPR006534">
    <property type="entry name" value="P-type_ATPase_IIIA"/>
</dbReference>
<dbReference type="PRINTS" id="PR00119">
    <property type="entry name" value="CATATPASE"/>
</dbReference>
<keyword evidence="11 12" id="KW-0472">Membrane</keyword>
<feature type="transmembrane region" description="Helical" evidence="12">
    <location>
        <begin position="650"/>
        <end position="669"/>
    </location>
</feature>
<keyword evidence="9" id="KW-1278">Translocase</keyword>
<feature type="transmembrane region" description="Helical" evidence="12">
    <location>
        <begin position="235"/>
        <end position="260"/>
    </location>
</feature>
<reference evidence="14" key="1">
    <citation type="submission" date="2022-11" db="EMBL/GenBank/DDBJ databases">
        <title>Minimal conservation of predation-associated metabolite biosynthetic gene clusters underscores biosynthetic potential of Myxococcota including descriptions for ten novel species: Archangium lansinium sp. nov., Myxococcus landrumus sp. nov., Nannocystis bai.</title>
        <authorList>
            <person name="Ahearne A."/>
            <person name="Stevens C."/>
            <person name="Phillips K."/>
        </authorList>
    </citation>
    <scope>NUCLEOTIDE SEQUENCE</scope>
    <source>
        <strain evidence="14">Na p29</strain>
    </source>
</reference>
<keyword evidence="7" id="KW-0067">ATP-binding</keyword>
<keyword evidence="15" id="KW-1185">Reference proteome</keyword>
<dbReference type="SUPFAM" id="SSF81660">
    <property type="entry name" value="Metal cation-transporting ATPase, ATP-binding domain N"/>
    <property type="match status" value="1"/>
</dbReference>
<dbReference type="InterPro" id="IPR059000">
    <property type="entry name" value="ATPase_P-type_domA"/>
</dbReference>
<comment type="caution">
    <text evidence="14">The sequence shown here is derived from an EMBL/GenBank/DDBJ whole genome shotgun (WGS) entry which is preliminary data.</text>
</comment>
<dbReference type="InterPro" id="IPR004014">
    <property type="entry name" value="ATPase_P-typ_cation-transptr_N"/>
</dbReference>
<dbReference type="InterPro" id="IPR036412">
    <property type="entry name" value="HAD-like_sf"/>
</dbReference>
<feature type="transmembrane region" description="Helical" evidence="12">
    <location>
        <begin position="723"/>
        <end position="742"/>
    </location>
</feature>
<dbReference type="SMART" id="SM00831">
    <property type="entry name" value="Cation_ATPase_N"/>
    <property type="match status" value="1"/>
</dbReference>
<dbReference type="GO" id="GO:0016887">
    <property type="term" value="F:ATP hydrolysis activity"/>
    <property type="evidence" value="ECO:0007669"/>
    <property type="project" value="InterPro"/>
</dbReference>
<dbReference type="PROSITE" id="PS00154">
    <property type="entry name" value="ATPASE_E1_E2"/>
    <property type="match status" value="1"/>
</dbReference>
<dbReference type="SUPFAM" id="SSF81653">
    <property type="entry name" value="Calcium ATPase, transduction domain A"/>
    <property type="match status" value="1"/>
</dbReference>
<evidence type="ECO:0000256" key="4">
    <source>
        <dbReference type="ARBA" id="ARBA00022692"/>
    </source>
</evidence>
<dbReference type="Gene3D" id="1.20.1110.10">
    <property type="entry name" value="Calcium-transporting ATPase, transmembrane domain"/>
    <property type="match status" value="1"/>
</dbReference>
<evidence type="ECO:0000313" key="15">
    <source>
        <dbReference type="Proteomes" id="UP001150924"/>
    </source>
</evidence>
<evidence type="ECO:0000256" key="5">
    <source>
        <dbReference type="ARBA" id="ARBA00022723"/>
    </source>
</evidence>
<dbReference type="AlphaFoldDB" id="A0A9X3J086"/>
<dbReference type="Gene3D" id="2.70.150.10">
    <property type="entry name" value="Calcium-transporting ATPase, cytoplasmic transduction domain A"/>
    <property type="match status" value="1"/>
</dbReference>
<feature type="transmembrane region" description="Helical" evidence="12">
    <location>
        <begin position="272"/>
        <end position="291"/>
    </location>
</feature>
<gene>
    <name evidence="14" type="ORF">OV079_30445</name>
</gene>
<dbReference type="NCBIfam" id="TIGR01494">
    <property type="entry name" value="ATPase_P-type"/>
    <property type="match status" value="2"/>
</dbReference>
<feature type="transmembrane region" description="Helical" evidence="12">
    <location>
        <begin position="94"/>
        <end position="110"/>
    </location>
</feature>
<feature type="domain" description="Cation-transporting P-type ATPase N-terminal" evidence="13">
    <location>
        <begin position="17"/>
        <end position="90"/>
    </location>
</feature>
<keyword evidence="8" id="KW-0460">Magnesium</keyword>
<dbReference type="SUPFAM" id="SSF81665">
    <property type="entry name" value="Calcium ATPase, transmembrane domain M"/>
    <property type="match status" value="1"/>
</dbReference>